<evidence type="ECO:0000313" key="2">
    <source>
        <dbReference type="Proteomes" id="UP001241377"/>
    </source>
</evidence>
<organism evidence="1 2">
    <name type="scientific">Naganishia cerealis</name>
    <dbReference type="NCBI Taxonomy" id="610337"/>
    <lineage>
        <taxon>Eukaryota</taxon>
        <taxon>Fungi</taxon>
        <taxon>Dikarya</taxon>
        <taxon>Basidiomycota</taxon>
        <taxon>Agaricomycotina</taxon>
        <taxon>Tremellomycetes</taxon>
        <taxon>Filobasidiales</taxon>
        <taxon>Filobasidiaceae</taxon>
        <taxon>Naganishia</taxon>
    </lineage>
</organism>
<reference evidence="1" key="1">
    <citation type="submission" date="2023-04" db="EMBL/GenBank/DDBJ databases">
        <title>Draft Genome sequencing of Naganishia species isolated from polar environments using Oxford Nanopore Technology.</title>
        <authorList>
            <person name="Leo P."/>
            <person name="Venkateswaran K."/>
        </authorList>
    </citation>
    <scope>NUCLEOTIDE SEQUENCE</scope>
    <source>
        <strain evidence="1">MNA-CCFEE 5261</strain>
    </source>
</reference>
<sequence length="249" mass="27640">MNPFARPRLIELHEQPRTPPAIRQPVQDMLTFAWTHRVWPLQHTSPAVLAGTVLERVLATIAQGGADKVAVVDFCSGAGGPIPTIERVVNAHRAAKSLPATPFILTDLHPHTSAWSHLRHSAKALDYVPHPVDATRAERELVGVAGKADDANKHFRTFFLAFHHFDERGAQAVLRDAMENADGIGIFELQEFNLGSLLIKYLAERAEKQLEAQGKRPTGGRSWVWEQGREAHTMGIGKMYYIVGRRADV</sequence>
<name>A0ACC2W2P7_9TREE</name>
<comment type="caution">
    <text evidence="1">The sequence shown here is derived from an EMBL/GenBank/DDBJ whole genome shotgun (WGS) entry which is preliminary data.</text>
</comment>
<accession>A0ACC2W2P7</accession>
<proteinExistence type="predicted"/>
<dbReference type="Proteomes" id="UP001241377">
    <property type="component" value="Unassembled WGS sequence"/>
</dbReference>
<gene>
    <name evidence="1" type="ORF">QFC19_003351</name>
</gene>
<dbReference type="EMBL" id="JASBWR010000031">
    <property type="protein sequence ID" value="KAJ9106015.1"/>
    <property type="molecule type" value="Genomic_DNA"/>
</dbReference>
<keyword evidence="2" id="KW-1185">Reference proteome</keyword>
<protein>
    <submittedName>
        <fullName evidence="1">Uncharacterized protein</fullName>
    </submittedName>
</protein>
<evidence type="ECO:0000313" key="1">
    <source>
        <dbReference type="EMBL" id="KAJ9106015.1"/>
    </source>
</evidence>